<gene>
    <name evidence="2" type="ORF">HHI36_023737</name>
</gene>
<feature type="transmembrane region" description="Helical" evidence="1">
    <location>
        <begin position="140"/>
        <end position="164"/>
    </location>
</feature>
<protein>
    <submittedName>
        <fullName evidence="2">Uncharacterized protein</fullName>
    </submittedName>
</protein>
<dbReference type="AlphaFoldDB" id="A0ABD2PIQ3"/>
<evidence type="ECO:0000313" key="3">
    <source>
        <dbReference type="Proteomes" id="UP001516400"/>
    </source>
</evidence>
<evidence type="ECO:0000256" key="1">
    <source>
        <dbReference type="SAM" id="Phobius"/>
    </source>
</evidence>
<accession>A0ABD2PIQ3</accession>
<dbReference type="Proteomes" id="UP001516400">
    <property type="component" value="Unassembled WGS sequence"/>
</dbReference>
<keyword evidence="3" id="KW-1185">Reference proteome</keyword>
<keyword evidence="1" id="KW-1133">Transmembrane helix</keyword>
<organism evidence="2 3">
    <name type="scientific">Cryptolaemus montrouzieri</name>
    <dbReference type="NCBI Taxonomy" id="559131"/>
    <lineage>
        <taxon>Eukaryota</taxon>
        <taxon>Metazoa</taxon>
        <taxon>Ecdysozoa</taxon>
        <taxon>Arthropoda</taxon>
        <taxon>Hexapoda</taxon>
        <taxon>Insecta</taxon>
        <taxon>Pterygota</taxon>
        <taxon>Neoptera</taxon>
        <taxon>Endopterygota</taxon>
        <taxon>Coleoptera</taxon>
        <taxon>Polyphaga</taxon>
        <taxon>Cucujiformia</taxon>
        <taxon>Coccinelloidea</taxon>
        <taxon>Coccinellidae</taxon>
        <taxon>Scymninae</taxon>
        <taxon>Scymnini</taxon>
        <taxon>Cryptolaemus</taxon>
    </lineage>
</organism>
<dbReference type="EMBL" id="JABFTP020000186">
    <property type="protein sequence ID" value="KAL3290396.1"/>
    <property type="molecule type" value="Genomic_DNA"/>
</dbReference>
<comment type="caution">
    <text evidence="2">The sequence shown here is derived from an EMBL/GenBank/DDBJ whole genome shotgun (WGS) entry which is preliminary data.</text>
</comment>
<keyword evidence="1" id="KW-0812">Transmembrane</keyword>
<name>A0ABD2PIQ3_9CUCU</name>
<reference evidence="2 3" key="1">
    <citation type="journal article" date="2021" name="BMC Biol.">
        <title>Horizontally acquired antibacterial genes associated with adaptive radiation of ladybird beetles.</title>
        <authorList>
            <person name="Li H.S."/>
            <person name="Tang X.F."/>
            <person name="Huang Y.H."/>
            <person name="Xu Z.Y."/>
            <person name="Chen M.L."/>
            <person name="Du X.Y."/>
            <person name="Qiu B.Y."/>
            <person name="Chen P.T."/>
            <person name="Zhang W."/>
            <person name="Slipinski A."/>
            <person name="Escalona H.E."/>
            <person name="Waterhouse R.M."/>
            <person name="Zwick A."/>
            <person name="Pang H."/>
        </authorList>
    </citation>
    <scope>NUCLEOTIDE SEQUENCE [LARGE SCALE GENOMIC DNA]</scope>
    <source>
        <strain evidence="2">SYSU2018</strain>
    </source>
</reference>
<keyword evidence="1" id="KW-0472">Membrane</keyword>
<proteinExistence type="predicted"/>
<evidence type="ECO:0000313" key="2">
    <source>
        <dbReference type="EMBL" id="KAL3290396.1"/>
    </source>
</evidence>
<sequence length="178" mass="20376">MQDDFGKQCSIYPQRSSYNTDLLFRAQRFSGLHFSHIGKEEGWSINVLQLQCTPSVLRDENGQNPYTSVTSAEFGTLSSINNVCAVRQTRDTEQEMPTGEENVDELRQRLNIMKKMMAERQYLDDSTEQRKNVGVIDGSFLSMVFGTALIVIIIVSIYAFYNLYIAILKKFPSKHEEL</sequence>